<keyword evidence="4" id="KW-1185">Reference proteome</keyword>
<proteinExistence type="predicted"/>
<dbReference type="Proteomes" id="UP000261828">
    <property type="component" value="Unassembled WGS sequence"/>
</dbReference>
<evidence type="ECO:0000256" key="1">
    <source>
        <dbReference type="SAM" id="SignalP"/>
    </source>
</evidence>
<organism evidence="3 4">
    <name type="scientific">Flagellimonas nanhaiensis</name>
    <dbReference type="NCBI Taxonomy" id="2292706"/>
    <lineage>
        <taxon>Bacteria</taxon>
        <taxon>Pseudomonadati</taxon>
        <taxon>Bacteroidota</taxon>
        <taxon>Flavobacteriia</taxon>
        <taxon>Flavobacteriales</taxon>
        <taxon>Flavobacteriaceae</taxon>
        <taxon>Flagellimonas</taxon>
    </lineage>
</organism>
<dbReference type="AlphaFoldDB" id="A0A371JR32"/>
<protein>
    <submittedName>
        <fullName evidence="3">ThuA domain-containing protein</fullName>
    </submittedName>
</protein>
<dbReference type="InterPro" id="IPR029062">
    <property type="entry name" value="Class_I_gatase-like"/>
</dbReference>
<dbReference type="InterPro" id="IPR029010">
    <property type="entry name" value="ThuA-like"/>
</dbReference>
<evidence type="ECO:0000313" key="3">
    <source>
        <dbReference type="EMBL" id="RDY59946.1"/>
    </source>
</evidence>
<comment type="caution">
    <text evidence="3">The sequence shown here is derived from an EMBL/GenBank/DDBJ whole genome shotgun (WGS) entry which is preliminary data.</text>
</comment>
<feature type="chain" id="PRO_5016861375" evidence="1">
    <location>
        <begin position="23"/>
        <end position="254"/>
    </location>
</feature>
<dbReference type="OrthoDB" id="9816308at2"/>
<dbReference type="PANTHER" id="PTHR40469">
    <property type="entry name" value="SECRETED GLYCOSYL HYDROLASE"/>
    <property type="match status" value="1"/>
</dbReference>
<accession>A0A371JR32</accession>
<dbReference type="SUPFAM" id="SSF52317">
    <property type="entry name" value="Class I glutamine amidotransferase-like"/>
    <property type="match status" value="1"/>
</dbReference>
<name>A0A371JR32_9FLAO</name>
<dbReference type="RefSeq" id="WP_116184557.1">
    <property type="nucleotide sequence ID" value="NZ_QTJX01000002.1"/>
</dbReference>
<feature type="signal peptide" evidence="1">
    <location>
        <begin position="1"/>
        <end position="22"/>
    </location>
</feature>
<dbReference type="PANTHER" id="PTHR40469:SF2">
    <property type="entry name" value="GALACTOSE-BINDING DOMAIN-LIKE SUPERFAMILY PROTEIN"/>
    <property type="match status" value="1"/>
</dbReference>
<sequence length="254" mass="29085">MKFLKFTLLWALCFVVSTNAQNKPKSEENKEVKMPELVMVFTKTAGYRHQSIEKGVETLRELGRENGFIALQTESSEDFNPQNLKNYKLVVFLSTTMDVLDNNQQKAFEGYIKNGGSFLGIHAAADTEYDWAWYGKMVGGYFESHPNNPNVLDATIEVLNKTHLSTKHLQDTWRRSDEWYNYKNLNPAVTVLLNLDEDSYKGGTNGENHPIAWFHKFDGGRAFYTGGGHTEESFDEPEFRQHLLGGILWCLARK</sequence>
<dbReference type="EMBL" id="QTJX01000002">
    <property type="protein sequence ID" value="RDY59946.1"/>
    <property type="molecule type" value="Genomic_DNA"/>
</dbReference>
<evidence type="ECO:0000313" key="4">
    <source>
        <dbReference type="Proteomes" id="UP000261828"/>
    </source>
</evidence>
<feature type="domain" description="ThuA-like" evidence="2">
    <location>
        <begin position="38"/>
        <end position="250"/>
    </location>
</feature>
<evidence type="ECO:0000259" key="2">
    <source>
        <dbReference type="Pfam" id="PF06283"/>
    </source>
</evidence>
<dbReference type="Gene3D" id="3.40.50.880">
    <property type="match status" value="1"/>
</dbReference>
<dbReference type="Pfam" id="PF06283">
    <property type="entry name" value="ThuA"/>
    <property type="match status" value="1"/>
</dbReference>
<keyword evidence="1" id="KW-0732">Signal</keyword>
<gene>
    <name evidence="3" type="ORF">DX873_11395</name>
</gene>
<reference evidence="3 4" key="1">
    <citation type="submission" date="2018-08" db="EMBL/GenBank/DDBJ databases">
        <title>Muricauda nanhaiensis sp. nov., isolated from seawater of the South China Sea.</title>
        <authorList>
            <person name="Dang Y."/>
        </authorList>
    </citation>
    <scope>NUCLEOTIDE SEQUENCE [LARGE SCALE GENOMIC DNA]</scope>
    <source>
        <strain evidence="3 4">SM1704</strain>
    </source>
</reference>